<dbReference type="PROSITE" id="PS01229">
    <property type="entry name" value="COF_2"/>
    <property type="match status" value="1"/>
</dbReference>
<evidence type="ECO:0000256" key="4">
    <source>
        <dbReference type="ARBA" id="ARBA00022723"/>
    </source>
</evidence>
<dbReference type="InterPro" id="IPR036412">
    <property type="entry name" value="HAD-like_sf"/>
</dbReference>
<evidence type="ECO:0000256" key="9">
    <source>
        <dbReference type="ARBA" id="ARBA00023136"/>
    </source>
</evidence>
<dbReference type="GO" id="GO:0055070">
    <property type="term" value="P:copper ion homeostasis"/>
    <property type="evidence" value="ECO:0007669"/>
    <property type="project" value="TreeGrafter"/>
</dbReference>
<dbReference type="InterPro" id="IPR023298">
    <property type="entry name" value="ATPase_P-typ_TM_dom_sf"/>
</dbReference>
<dbReference type="Proteomes" id="UP001253439">
    <property type="component" value="Unassembled WGS sequence"/>
</dbReference>
<gene>
    <name evidence="13" type="ORF">NDI54_16385</name>
</gene>
<dbReference type="InterPro" id="IPR023214">
    <property type="entry name" value="HAD_sf"/>
</dbReference>
<dbReference type="PRINTS" id="PR00120">
    <property type="entry name" value="HATPASE"/>
</dbReference>
<evidence type="ECO:0000313" key="14">
    <source>
        <dbReference type="Proteomes" id="UP001253439"/>
    </source>
</evidence>
<evidence type="ECO:0000256" key="8">
    <source>
        <dbReference type="ARBA" id="ARBA00022989"/>
    </source>
</evidence>
<keyword evidence="9 11" id="KW-0472">Membrane</keyword>
<organism evidence="13 14">
    <name type="scientific">Haloarcula terrestris</name>
    <dbReference type="NCBI Taxonomy" id="2950533"/>
    <lineage>
        <taxon>Archaea</taxon>
        <taxon>Methanobacteriati</taxon>
        <taxon>Methanobacteriota</taxon>
        <taxon>Stenosarchaea group</taxon>
        <taxon>Halobacteria</taxon>
        <taxon>Halobacteriales</taxon>
        <taxon>Haloarculaceae</taxon>
        <taxon>Haloarcula</taxon>
    </lineage>
</organism>
<evidence type="ECO:0000256" key="2">
    <source>
        <dbReference type="ARBA" id="ARBA00006024"/>
    </source>
</evidence>
<sequence length="793" mass="82859">MTHCTLCDLPVDAPVTDDAVEGMFCCRGCLEVARTLDDPATQGRDAADTGPDTADTDGETVFLSVEGMHCATCETFLEARATDRDGVVAAAASYPTGTMKLTYDPDVRSEAALADVVAGTGYDASLQATETDDEYEQEGRLIVGGFFGMMTMLWYVLFLYPAYLGVDQSLLLFDPAGQAGDYLLWNMAVMTGVVVGYTGWPLLRGAYVSLRAGRPNMDLLVAMAAGTAFLYSVVAVVLGHTEVYFDVATVIVMAVSVGDYYQDRVRRGALDRLTEFTTQRADSARRRTDAGHETVDVEALSAGDEVVVRSGERIPVDGTVIEGTAAVDESLVTGESLAVRKTADTEVIGGSLVTQGGVVVRVGPDAESTVDRLTNLLWEVQSTRGGVQRLVDRIAAVFVPLVVLLAGLATGGHLIVGATPTDAMLTGLAVLVVSCPCALGLATPLATAAGIRRALDRGTVVTGDAVFETAIDADVVAFDKTGTLTTGEMDLLERADDRAMARAAAVEQFAAHPVAEAVTDAVSVPSVAVSGFEQHPGRGVSATVDGERVAVGSPALFDDLGLDVPTDLQKRCGRATENGRVPALVGWDGEARDVFVAGDRLRPHWESVVSTLAQDRDVVVITGDRPEAATPFERHDGVDEVFAGVPPEAKAEVVERLQSRGTVAMVGDGSNDAPALAAADVGIAMASGTSLAADAADAVVTTDDLRAVPDVFAVTAATRTRVRQNLAWAFCYNAVALPLALLGVLNPLFAALAMTASSLLVVGNSTRTLAGTASHVESETETPTPPQQPSTAD</sequence>
<proteinExistence type="inferred from homology"/>
<dbReference type="InterPro" id="IPR027256">
    <property type="entry name" value="P-typ_ATPase_IB"/>
</dbReference>
<keyword evidence="3 11" id="KW-0812">Transmembrane</keyword>
<dbReference type="GO" id="GO:0005524">
    <property type="term" value="F:ATP binding"/>
    <property type="evidence" value="ECO:0007669"/>
    <property type="project" value="UniProtKB-KW"/>
</dbReference>
<comment type="caution">
    <text evidence="13">The sequence shown here is derived from an EMBL/GenBank/DDBJ whole genome shotgun (WGS) entry which is preliminary data.</text>
</comment>
<feature type="domain" description="HMA" evidence="12">
    <location>
        <begin position="59"/>
        <end position="125"/>
    </location>
</feature>
<dbReference type="InterPro" id="IPR059000">
    <property type="entry name" value="ATPase_P-type_domA"/>
</dbReference>
<dbReference type="NCBIfam" id="TIGR01511">
    <property type="entry name" value="ATPase-IB1_Cu"/>
    <property type="match status" value="1"/>
</dbReference>
<keyword evidence="14" id="KW-1185">Reference proteome</keyword>
<protein>
    <submittedName>
        <fullName evidence="13">Heavy metal translocating P-type ATPase</fullName>
    </submittedName>
</protein>
<evidence type="ECO:0000256" key="7">
    <source>
        <dbReference type="ARBA" id="ARBA00022967"/>
    </source>
</evidence>
<dbReference type="Pfam" id="PF00702">
    <property type="entry name" value="Hydrolase"/>
    <property type="match status" value="1"/>
</dbReference>
<dbReference type="GO" id="GO:0016887">
    <property type="term" value="F:ATP hydrolysis activity"/>
    <property type="evidence" value="ECO:0007669"/>
    <property type="project" value="InterPro"/>
</dbReference>
<feature type="transmembrane region" description="Helical" evidence="11">
    <location>
        <begin position="141"/>
        <end position="163"/>
    </location>
</feature>
<dbReference type="PRINTS" id="PR00119">
    <property type="entry name" value="CATATPASE"/>
</dbReference>
<dbReference type="SUPFAM" id="SSF56784">
    <property type="entry name" value="HAD-like"/>
    <property type="match status" value="1"/>
</dbReference>
<dbReference type="EMBL" id="JAMQOM010000008">
    <property type="protein sequence ID" value="MDS0222924.1"/>
    <property type="molecule type" value="Genomic_DNA"/>
</dbReference>
<keyword evidence="6" id="KW-0067">ATP-binding</keyword>
<dbReference type="NCBIfam" id="TIGR01494">
    <property type="entry name" value="ATPase_P-type"/>
    <property type="match status" value="1"/>
</dbReference>
<feature type="transmembrane region" description="Helical" evidence="11">
    <location>
        <begin position="219"/>
        <end position="237"/>
    </location>
</feature>
<evidence type="ECO:0000256" key="6">
    <source>
        <dbReference type="ARBA" id="ARBA00022840"/>
    </source>
</evidence>
<dbReference type="PANTHER" id="PTHR43520">
    <property type="entry name" value="ATP7, ISOFORM B"/>
    <property type="match status" value="1"/>
</dbReference>
<keyword evidence="7" id="KW-1278">Translocase</keyword>
<feature type="region of interest" description="Disordered" evidence="10">
    <location>
        <begin position="771"/>
        <end position="793"/>
    </location>
</feature>
<dbReference type="InterPro" id="IPR008250">
    <property type="entry name" value="ATPase_P-typ_transduc_dom_A_sf"/>
</dbReference>
<dbReference type="InterPro" id="IPR001757">
    <property type="entry name" value="P_typ_ATPase"/>
</dbReference>
<dbReference type="InterPro" id="IPR018303">
    <property type="entry name" value="ATPase_P-typ_P_site"/>
</dbReference>
<dbReference type="NCBIfam" id="TIGR01525">
    <property type="entry name" value="ATPase-IB_hvy"/>
    <property type="match status" value="1"/>
</dbReference>
<dbReference type="Pfam" id="PF00403">
    <property type="entry name" value="HMA"/>
    <property type="match status" value="1"/>
</dbReference>
<dbReference type="Gene3D" id="2.70.150.10">
    <property type="entry name" value="Calcium-transporting ATPase, cytoplasmic transduction domain A"/>
    <property type="match status" value="1"/>
</dbReference>
<evidence type="ECO:0000256" key="10">
    <source>
        <dbReference type="SAM" id="MobiDB-lite"/>
    </source>
</evidence>
<dbReference type="InterPro" id="IPR006121">
    <property type="entry name" value="HMA_dom"/>
</dbReference>
<feature type="compositionally biased region" description="Pro residues" evidence="10">
    <location>
        <begin position="783"/>
        <end position="793"/>
    </location>
</feature>
<evidence type="ECO:0000313" key="13">
    <source>
        <dbReference type="EMBL" id="MDS0222924.1"/>
    </source>
</evidence>
<name>A0AAE4F0X7_9EURY</name>
<evidence type="ECO:0000256" key="3">
    <source>
        <dbReference type="ARBA" id="ARBA00022692"/>
    </source>
</evidence>
<evidence type="ECO:0000256" key="1">
    <source>
        <dbReference type="ARBA" id="ARBA00004127"/>
    </source>
</evidence>
<keyword evidence="5" id="KW-0547">Nucleotide-binding</keyword>
<keyword evidence="8 11" id="KW-1133">Transmembrane helix</keyword>
<keyword evidence="4" id="KW-0479">Metal-binding</keyword>
<evidence type="ECO:0000256" key="11">
    <source>
        <dbReference type="SAM" id="Phobius"/>
    </source>
</evidence>
<dbReference type="GO" id="GO:0043682">
    <property type="term" value="F:P-type divalent copper transporter activity"/>
    <property type="evidence" value="ECO:0007669"/>
    <property type="project" value="TreeGrafter"/>
</dbReference>
<feature type="transmembrane region" description="Helical" evidence="11">
    <location>
        <begin position="428"/>
        <end position="451"/>
    </location>
</feature>
<feature type="transmembrane region" description="Helical" evidence="11">
    <location>
        <begin position="183"/>
        <end position="207"/>
    </location>
</feature>
<evidence type="ECO:0000256" key="5">
    <source>
        <dbReference type="ARBA" id="ARBA00022741"/>
    </source>
</evidence>
<accession>A0AAE4F0X7</accession>
<dbReference type="SUPFAM" id="SSF55008">
    <property type="entry name" value="HMA, heavy metal-associated domain"/>
    <property type="match status" value="1"/>
</dbReference>
<dbReference type="Gene3D" id="3.40.50.1000">
    <property type="entry name" value="HAD superfamily/HAD-like"/>
    <property type="match status" value="1"/>
</dbReference>
<dbReference type="RefSeq" id="WP_310897535.1">
    <property type="nucleotide sequence ID" value="NZ_JAMQOM010000008.1"/>
</dbReference>
<dbReference type="InterPro" id="IPR036163">
    <property type="entry name" value="HMA_dom_sf"/>
</dbReference>
<dbReference type="PROSITE" id="PS00154">
    <property type="entry name" value="ATPASE_E1_E2"/>
    <property type="match status" value="1"/>
</dbReference>
<dbReference type="PROSITE" id="PS50846">
    <property type="entry name" value="HMA_2"/>
    <property type="match status" value="1"/>
</dbReference>
<dbReference type="SUPFAM" id="SSF81653">
    <property type="entry name" value="Calcium ATPase, transduction domain A"/>
    <property type="match status" value="1"/>
</dbReference>
<evidence type="ECO:0000259" key="12">
    <source>
        <dbReference type="PROSITE" id="PS50846"/>
    </source>
</evidence>
<feature type="transmembrane region" description="Helical" evidence="11">
    <location>
        <begin position="243"/>
        <end position="261"/>
    </location>
</feature>
<dbReference type="SUPFAM" id="SSF81665">
    <property type="entry name" value="Calcium ATPase, transmembrane domain M"/>
    <property type="match status" value="1"/>
</dbReference>
<dbReference type="GO" id="GO:0005507">
    <property type="term" value="F:copper ion binding"/>
    <property type="evidence" value="ECO:0007669"/>
    <property type="project" value="TreeGrafter"/>
</dbReference>
<dbReference type="CDD" id="cd00371">
    <property type="entry name" value="HMA"/>
    <property type="match status" value="1"/>
</dbReference>
<comment type="subcellular location">
    <subcellularLocation>
        <location evidence="1">Endomembrane system</location>
        <topology evidence="1">Multi-pass membrane protein</topology>
    </subcellularLocation>
</comment>
<dbReference type="AlphaFoldDB" id="A0AAE4F0X7"/>
<dbReference type="Gene3D" id="3.40.1110.10">
    <property type="entry name" value="Calcium-transporting ATPase, cytoplasmic domain N"/>
    <property type="match status" value="1"/>
</dbReference>
<dbReference type="PANTHER" id="PTHR43520:SF8">
    <property type="entry name" value="P-TYPE CU(+) TRANSPORTER"/>
    <property type="match status" value="1"/>
</dbReference>
<feature type="transmembrane region" description="Helical" evidence="11">
    <location>
        <begin position="394"/>
        <end position="416"/>
    </location>
</feature>
<feature type="transmembrane region" description="Helical" evidence="11">
    <location>
        <begin position="726"/>
        <end position="749"/>
    </location>
</feature>
<dbReference type="GO" id="GO:0012505">
    <property type="term" value="C:endomembrane system"/>
    <property type="evidence" value="ECO:0007669"/>
    <property type="project" value="UniProtKB-SubCell"/>
</dbReference>
<dbReference type="GO" id="GO:0016020">
    <property type="term" value="C:membrane"/>
    <property type="evidence" value="ECO:0007669"/>
    <property type="project" value="InterPro"/>
</dbReference>
<dbReference type="InterPro" id="IPR023299">
    <property type="entry name" value="ATPase_P-typ_cyto_dom_N"/>
</dbReference>
<dbReference type="Pfam" id="PF00122">
    <property type="entry name" value="E1-E2_ATPase"/>
    <property type="match status" value="1"/>
</dbReference>
<comment type="similarity">
    <text evidence="2">Belongs to the cation transport ATPase (P-type) (TC 3.A.3) family. Type IB subfamily.</text>
</comment>
<reference evidence="13 14" key="1">
    <citation type="submission" date="2022-06" db="EMBL/GenBank/DDBJ databases">
        <title>Haloarcula sp. a new haloarchaeum isolate from saline soil.</title>
        <authorList>
            <person name="Strakova D."/>
            <person name="Galisteo C."/>
            <person name="Sanchez-Porro C."/>
            <person name="Ventosa A."/>
        </authorList>
    </citation>
    <scope>NUCLEOTIDE SEQUENCE [LARGE SCALE GENOMIC DNA]</scope>
    <source>
        <strain evidence="13 14">S1AR25-5A</strain>
    </source>
</reference>
<dbReference type="Gene3D" id="3.30.70.100">
    <property type="match status" value="1"/>
</dbReference>